<keyword evidence="4" id="KW-0378">Hydrolase</keyword>
<feature type="domain" description="PPM-type phosphatase" evidence="5">
    <location>
        <begin position="95"/>
        <end position="354"/>
    </location>
</feature>
<comment type="caution">
    <text evidence="6">The sequence shown here is derived from an EMBL/GenBank/DDBJ whole genome shotgun (WGS) entry which is preliminary data.</text>
</comment>
<comment type="cofactor">
    <cofactor evidence="1 4">
        <name>Mg(2+)</name>
        <dbReference type="ChEBI" id="CHEBI:18420"/>
    </cofactor>
</comment>
<evidence type="ECO:0000313" key="7">
    <source>
        <dbReference type="Proteomes" id="UP001620626"/>
    </source>
</evidence>
<dbReference type="SMART" id="SM00332">
    <property type="entry name" value="PP2Cc"/>
    <property type="match status" value="1"/>
</dbReference>
<protein>
    <recommendedName>
        <fullName evidence="4">Protein phosphatase</fullName>
        <ecNumber evidence="4">3.1.3.16</ecNumber>
    </recommendedName>
</protein>
<comment type="similarity">
    <text evidence="2 4">Belongs to the PP2C family.</text>
</comment>
<keyword evidence="3 4" id="KW-0904">Protein phosphatase</keyword>
<keyword evidence="4" id="KW-0479">Metal-binding</keyword>
<dbReference type="EC" id="3.1.3.16" evidence="4"/>
<name>A0ABD2J740_9BILA</name>
<dbReference type="CDD" id="cd00143">
    <property type="entry name" value="PP2Cc"/>
    <property type="match status" value="1"/>
</dbReference>
<dbReference type="InterPro" id="IPR001932">
    <property type="entry name" value="PPM-type_phosphatase-like_dom"/>
</dbReference>
<dbReference type="Pfam" id="PF00481">
    <property type="entry name" value="PP2C"/>
    <property type="match status" value="1"/>
</dbReference>
<comment type="catalytic activity">
    <reaction evidence="4">
        <text>O-phospho-L-threonyl-[protein] + H2O = L-threonyl-[protein] + phosphate</text>
        <dbReference type="Rhea" id="RHEA:47004"/>
        <dbReference type="Rhea" id="RHEA-COMP:11060"/>
        <dbReference type="Rhea" id="RHEA-COMP:11605"/>
        <dbReference type="ChEBI" id="CHEBI:15377"/>
        <dbReference type="ChEBI" id="CHEBI:30013"/>
        <dbReference type="ChEBI" id="CHEBI:43474"/>
        <dbReference type="ChEBI" id="CHEBI:61977"/>
        <dbReference type="EC" id="3.1.3.16"/>
    </reaction>
</comment>
<evidence type="ECO:0000259" key="5">
    <source>
        <dbReference type="PROSITE" id="PS51746"/>
    </source>
</evidence>
<dbReference type="AlphaFoldDB" id="A0ABD2J740"/>
<organism evidence="6 7">
    <name type="scientific">Heterodera trifolii</name>
    <dbReference type="NCBI Taxonomy" id="157864"/>
    <lineage>
        <taxon>Eukaryota</taxon>
        <taxon>Metazoa</taxon>
        <taxon>Ecdysozoa</taxon>
        <taxon>Nematoda</taxon>
        <taxon>Chromadorea</taxon>
        <taxon>Rhabditida</taxon>
        <taxon>Tylenchina</taxon>
        <taxon>Tylenchomorpha</taxon>
        <taxon>Tylenchoidea</taxon>
        <taxon>Heteroderidae</taxon>
        <taxon>Heteroderinae</taxon>
        <taxon>Heterodera</taxon>
    </lineage>
</organism>
<dbReference type="PANTHER" id="PTHR12320">
    <property type="entry name" value="PROTEIN PHOSPHATASE 2C"/>
    <property type="match status" value="1"/>
</dbReference>
<reference evidence="6 7" key="1">
    <citation type="submission" date="2024-10" db="EMBL/GenBank/DDBJ databases">
        <authorList>
            <person name="Kim D."/>
        </authorList>
    </citation>
    <scope>NUCLEOTIDE SEQUENCE [LARGE SCALE GENOMIC DNA]</scope>
    <source>
        <strain evidence="6">BH-2024</strain>
    </source>
</reference>
<dbReference type="GO" id="GO:0004722">
    <property type="term" value="F:protein serine/threonine phosphatase activity"/>
    <property type="evidence" value="ECO:0007669"/>
    <property type="project" value="UniProtKB-EC"/>
</dbReference>
<dbReference type="InterPro" id="IPR039123">
    <property type="entry name" value="PPTC7"/>
</dbReference>
<dbReference type="PROSITE" id="PS51746">
    <property type="entry name" value="PPM_2"/>
    <property type="match status" value="1"/>
</dbReference>
<dbReference type="SMART" id="SM00331">
    <property type="entry name" value="PP2C_SIG"/>
    <property type="match status" value="1"/>
</dbReference>
<gene>
    <name evidence="6" type="ORF">niasHT_030482</name>
</gene>
<comment type="catalytic activity">
    <reaction evidence="4">
        <text>O-phospho-L-seryl-[protein] + H2O = L-seryl-[protein] + phosphate</text>
        <dbReference type="Rhea" id="RHEA:20629"/>
        <dbReference type="Rhea" id="RHEA-COMP:9863"/>
        <dbReference type="Rhea" id="RHEA-COMP:11604"/>
        <dbReference type="ChEBI" id="CHEBI:15377"/>
        <dbReference type="ChEBI" id="CHEBI:29999"/>
        <dbReference type="ChEBI" id="CHEBI:43474"/>
        <dbReference type="ChEBI" id="CHEBI:83421"/>
        <dbReference type="EC" id="3.1.3.16"/>
    </reaction>
</comment>
<evidence type="ECO:0000256" key="3">
    <source>
        <dbReference type="ARBA" id="ARBA00022912"/>
    </source>
</evidence>
<keyword evidence="7" id="KW-1185">Reference proteome</keyword>
<accession>A0ABD2J740</accession>
<dbReference type="Proteomes" id="UP001620626">
    <property type="component" value="Unassembled WGS sequence"/>
</dbReference>
<dbReference type="GO" id="GO:0046872">
    <property type="term" value="F:metal ion binding"/>
    <property type="evidence" value="ECO:0007669"/>
    <property type="project" value="UniProtKB-UniRule"/>
</dbReference>
<dbReference type="Gene3D" id="3.60.40.10">
    <property type="entry name" value="PPM-type phosphatase domain"/>
    <property type="match status" value="1"/>
</dbReference>
<sequence>MLKLTRVFFTAIPTSSDSVNSRIFNRQWRHQQQLQLRLCSSFSPTGPPGPSFNCNGQRMDNLRDVQQKEEDTAKQQRPTVSLARSGIAKDFSGTTAELFELQRQAGHNVFGDDACFIASHMSTYAAGVADGVGGWRRYGVDPSKFSSQLMKNCADIVTSGEFLSQRPDLIISKAFSQLRSKTRPVGSSTACVLVVHDRTLYAANLGDSGYMIYREGKVVFRSPEQTHYFNAPYQLSLLPDRFYSPTYKGKANYIGDTPESTDLREHKLKPGDLLLIASDGLWDNVPEEKIAELLNGVEPTEASLQARCNTLALIARHLAADEHYDSPFARRAKLHGINAPGGKPDDVTIVLFHVA</sequence>
<comment type="cofactor">
    <cofactor evidence="4">
        <name>Mn(2+)</name>
        <dbReference type="ChEBI" id="CHEBI:29035"/>
    </cofactor>
</comment>
<dbReference type="PANTHER" id="PTHR12320:SF1">
    <property type="entry name" value="PROTEIN PHOSPHATASE PTC7 HOMOLOG"/>
    <property type="match status" value="1"/>
</dbReference>
<dbReference type="InterPro" id="IPR036457">
    <property type="entry name" value="PPM-type-like_dom_sf"/>
</dbReference>
<dbReference type="SUPFAM" id="SSF81606">
    <property type="entry name" value="PP2C-like"/>
    <property type="match status" value="1"/>
</dbReference>
<dbReference type="EMBL" id="JBICBT010001050">
    <property type="protein sequence ID" value="KAL3086058.1"/>
    <property type="molecule type" value="Genomic_DNA"/>
</dbReference>
<evidence type="ECO:0000256" key="2">
    <source>
        <dbReference type="ARBA" id="ARBA00006702"/>
    </source>
</evidence>
<keyword evidence="4" id="KW-0460">Magnesium</keyword>
<evidence type="ECO:0000313" key="6">
    <source>
        <dbReference type="EMBL" id="KAL3086058.1"/>
    </source>
</evidence>
<keyword evidence="4" id="KW-0464">Manganese</keyword>
<evidence type="ECO:0000256" key="1">
    <source>
        <dbReference type="ARBA" id="ARBA00001946"/>
    </source>
</evidence>
<proteinExistence type="inferred from homology"/>
<evidence type="ECO:0000256" key="4">
    <source>
        <dbReference type="RuleBase" id="RU366020"/>
    </source>
</evidence>